<dbReference type="Proteomes" id="UP000054725">
    <property type="component" value="Unassembled WGS sequence"/>
</dbReference>
<evidence type="ECO:0000256" key="5">
    <source>
        <dbReference type="HAMAP-Rule" id="MF_00014"/>
    </source>
</evidence>
<dbReference type="PANTHER" id="PTHR33692">
    <property type="entry name" value="RIBOSOME MATURATION FACTOR RIMM"/>
    <property type="match status" value="1"/>
</dbReference>
<dbReference type="RefSeq" id="WP_058503346.1">
    <property type="nucleotide sequence ID" value="NZ_CAAAIF010000013.1"/>
</dbReference>
<accession>A0A0W0X3U7</accession>
<comment type="subunit">
    <text evidence="5">Binds ribosomal protein uS19.</text>
</comment>
<dbReference type="GO" id="GO:0005737">
    <property type="term" value="C:cytoplasm"/>
    <property type="evidence" value="ECO:0007669"/>
    <property type="project" value="UniProtKB-SubCell"/>
</dbReference>
<dbReference type="GO" id="GO:0005840">
    <property type="term" value="C:ribosome"/>
    <property type="evidence" value="ECO:0007669"/>
    <property type="project" value="InterPro"/>
</dbReference>
<evidence type="ECO:0000313" key="9">
    <source>
        <dbReference type="Proteomes" id="UP000054725"/>
    </source>
</evidence>
<dbReference type="InterPro" id="IPR002676">
    <property type="entry name" value="RimM_N"/>
</dbReference>
<evidence type="ECO:0000256" key="2">
    <source>
        <dbReference type="ARBA" id="ARBA00022517"/>
    </source>
</evidence>
<dbReference type="InterPro" id="IPR011033">
    <property type="entry name" value="PRC_barrel-like_sf"/>
</dbReference>
<evidence type="ECO:0000256" key="1">
    <source>
        <dbReference type="ARBA" id="ARBA00022490"/>
    </source>
</evidence>
<dbReference type="EMBL" id="LNYO01000002">
    <property type="protein sequence ID" value="KTD39193.1"/>
    <property type="molecule type" value="Genomic_DNA"/>
</dbReference>
<dbReference type="AlphaFoldDB" id="A0A0W0X3U7"/>
<dbReference type="SUPFAM" id="SSF50346">
    <property type="entry name" value="PRC-barrel domain"/>
    <property type="match status" value="1"/>
</dbReference>
<protein>
    <recommendedName>
        <fullName evidence="5">Ribosome maturation factor RimM</fullName>
    </recommendedName>
</protein>
<comment type="caution">
    <text evidence="8">The sequence shown here is derived from an EMBL/GenBank/DDBJ whole genome shotgun (WGS) entry which is preliminary data.</text>
</comment>
<keyword evidence="3 5" id="KW-0698">rRNA processing</keyword>
<dbReference type="GO" id="GO:0006364">
    <property type="term" value="P:rRNA processing"/>
    <property type="evidence" value="ECO:0007669"/>
    <property type="project" value="UniProtKB-UniRule"/>
</dbReference>
<dbReference type="InterPro" id="IPR011961">
    <property type="entry name" value="RimM"/>
</dbReference>
<dbReference type="Pfam" id="PF24986">
    <property type="entry name" value="PRC_RimM"/>
    <property type="match status" value="1"/>
</dbReference>
<dbReference type="HAMAP" id="MF_00014">
    <property type="entry name" value="Ribosome_mat_RimM"/>
    <property type="match status" value="1"/>
</dbReference>
<dbReference type="NCBIfam" id="TIGR02273">
    <property type="entry name" value="16S_RimM"/>
    <property type="match status" value="1"/>
</dbReference>
<keyword evidence="9" id="KW-1185">Reference proteome</keyword>
<comment type="subcellular location">
    <subcellularLocation>
        <location evidence="5">Cytoplasm</location>
    </subcellularLocation>
</comment>
<dbReference type="OrthoDB" id="9783509at2"/>
<evidence type="ECO:0000256" key="3">
    <source>
        <dbReference type="ARBA" id="ARBA00022552"/>
    </source>
</evidence>
<evidence type="ECO:0000256" key="4">
    <source>
        <dbReference type="ARBA" id="ARBA00023186"/>
    </source>
</evidence>
<dbReference type="Gene3D" id="2.40.30.60">
    <property type="entry name" value="RimM"/>
    <property type="match status" value="1"/>
</dbReference>
<dbReference type="SUPFAM" id="SSF50447">
    <property type="entry name" value="Translation proteins"/>
    <property type="match status" value="1"/>
</dbReference>
<feature type="domain" description="RimM N-terminal" evidence="6">
    <location>
        <begin position="9"/>
        <end position="90"/>
    </location>
</feature>
<dbReference type="InterPro" id="IPR009000">
    <property type="entry name" value="Transl_B-barrel_sf"/>
</dbReference>
<dbReference type="GO" id="GO:0042274">
    <property type="term" value="P:ribosomal small subunit biogenesis"/>
    <property type="evidence" value="ECO:0007669"/>
    <property type="project" value="UniProtKB-UniRule"/>
</dbReference>
<dbReference type="PATRIC" id="fig|45070.6.peg.271"/>
<dbReference type="InterPro" id="IPR036976">
    <property type="entry name" value="RimM_N_sf"/>
</dbReference>
<keyword evidence="2 5" id="KW-0690">Ribosome biogenesis</keyword>
<comment type="domain">
    <text evidence="5">The PRC barrel domain binds ribosomal protein uS19.</text>
</comment>
<evidence type="ECO:0000313" key="8">
    <source>
        <dbReference type="EMBL" id="KTD39193.1"/>
    </source>
</evidence>
<keyword evidence="4 5" id="KW-0143">Chaperone</keyword>
<comment type="similarity">
    <text evidence="5">Belongs to the RimM family.</text>
</comment>
<dbReference type="InterPro" id="IPR056792">
    <property type="entry name" value="PRC_RimM"/>
</dbReference>
<proteinExistence type="inferred from homology"/>
<feature type="domain" description="Ribosome maturation factor RimM PRC barrel" evidence="7">
    <location>
        <begin position="102"/>
        <end position="168"/>
    </location>
</feature>
<keyword evidence="1 5" id="KW-0963">Cytoplasm</keyword>
<evidence type="ECO:0000259" key="6">
    <source>
        <dbReference type="Pfam" id="PF01782"/>
    </source>
</evidence>
<name>A0A0W0X3U7_9GAMM</name>
<gene>
    <name evidence="5 8" type="primary">rimM</name>
    <name evidence="8" type="ORF">Lnau_0262</name>
</gene>
<organism evidence="8 9">
    <name type="scientific">Legionella nautarum</name>
    <dbReference type="NCBI Taxonomy" id="45070"/>
    <lineage>
        <taxon>Bacteria</taxon>
        <taxon>Pseudomonadati</taxon>
        <taxon>Pseudomonadota</taxon>
        <taxon>Gammaproteobacteria</taxon>
        <taxon>Legionellales</taxon>
        <taxon>Legionellaceae</taxon>
        <taxon>Legionella</taxon>
    </lineage>
</organism>
<dbReference type="GO" id="GO:0043022">
    <property type="term" value="F:ribosome binding"/>
    <property type="evidence" value="ECO:0007669"/>
    <property type="project" value="InterPro"/>
</dbReference>
<dbReference type="PANTHER" id="PTHR33692:SF1">
    <property type="entry name" value="RIBOSOME MATURATION FACTOR RIMM"/>
    <property type="match status" value="1"/>
</dbReference>
<dbReference type="Gene3D" id="2.30.30.240">
    <property type="entry name" value="PRC-barrel domain"/>
    <property type="match status" value="1"/>
</dbReference>
<sequence>MENSTDWIVVGRFGRAHGIKGFISVYSFTEPRDNILRYTDWHARIANQWQPLKIVHLEINNKLILAQIEGYREREQVARLTNVEIAVSRTQLPALKPGEYYWHELVGMQVVNQQGQSFGKVIEILPTGANDVLVVQGDEKRHLIPYLPGQYVIEVNPSERLIKVDWELDF</sequence>
<comment type="function">
    <text evidence="5">An accessory protein needed during the final step in the assembly of 30S ribosomal subunit, possibly for assembly of the head region. Essential for efficient processing of 16S rRNA. May be needed both before and after RbfA during the maturation of 16S rRNA. It has affinity for free ribosomal 30S subunits but not for 70S ribosomes.</text>
</comment>
<evidence type="ECO:0000259" key="7">
    <source>
        <dbReference type="Pfam" id="PF24986"/>
    </source>
</evidence>
<dbReference type="Pfam" id="PF01782">
    <property type="entry name" value="RimM"/>
    <property type="match status" value="1"/>
</dbReference>
<dbReference type="STRING" id="45070.Lnau_0262"/>
<reference evidence="8 9" key="1">
    <citation type="submission" date="2015-11" db="EMBL/GenBank/DDBJ databases">
        <title>Genomic analysis of 38 Legionella species identifies large and diverse effector repertoires.</title>
        <authorList>
            <person name="Burstein D."/>
            <person name="Amaro F."/>
            <person name="Zusman T."/>
            <person name="Lifshitz Z."/>
            <person name="Cohen O."/>
            <person name="Gilbert J.A."/>
            <person name="Pupko T."/>
            <person name="Shuman H.A."/>
            <person name="Segal G."/>
        </authorList>
    </citation>
    <scope>NUCLEOTIDE SEQUENCE [LARGE SCALE GENOMIC DNA]</scope>
    <source>
        <strain evidence="8 9">ATCC 49506</strain>
    </source>
</reference>